<gene>
    <name evidence="2" type="ORF">GSI_15562</name>
</gene>
<reference evidence="2 3" key="1">
    <citation type="journal article" date="2015" name="Sci. Rep.">
        <title>Chromosome-level genome map provides insights into diverse defense mechanisms in the medicinal fungus Ganoderma sinense.</title>
        <authorList>
            <person name="Zhu Y."/>
            <person name="Xu J."/>
            <person name="Sun C."/>
            <person name="Zhou S."/>
            <person name="Xu H."/>
            <person name="Nelson D.R."/>
            <person name="Qian J."/>
            <person name="Song J."/>
            <person name="Luo H."/>
            <person name="Xiang L."/>
            <person name="Li Y."/>
            <person name="Xu Z."/>
            <person name="Ji A."/>
            <person name="Wang L."/>
            <person name="Lu S."/>
            <person name="Hayward A."/>
            <person name="Sun W."/>
            <person name="Li X."/>
            <person name="Schwartz D.C."/>
            <person name="Wang Y."/>
            <person name="Chen S."/>
        </authorList>
    </citation>
    <scope>NUCLEOTIDE SEQUENCE [LARGE SCALE GENOMIC DNA]</scope>
    <source>
        <strain evidence="2 3">ZZ0214-1</strain>
    </source>
</reference>
<sequence length="507" mass="56985">MSMALSNTPEAITAGPQSHPTIRESWNVDVMHIIMSYADLRVVSNLMQTCSALNYAGTKYLLADGLTLRSEYGLVSFLYFFRAHGALGECARRLALLNKVTIDFYYEPSEYVAPVLECLFEVFALTAFNLTSLKISNTEALLVLHPPLGTAIAKLRTLKTVDFFNTGVHCATLLRTLQSSLVTVKLRFDLDTRAQEDDSEVLPEPDANPILLLEGSQSTLESLSVSCATPSPDGPYYPNMTHLELSFAGFPYVKDYIRAFPNLQSLTCFDYTRFGDELAWHSRRGMAIVYQVYHGTWRSLRKFEGSLLTLWVLGLTCHIHCVRLSFAQQLGVDPNFLNDVIIDVRPSELALRLPGAAWLLDDAVRAVLSEEGRLQVLEIYVLFHINEADDTVSVAHILNLLADVVRASSVPTFKLILDLTWMRVFRDRVERDDEKKLPLMPFEVYLQDMDVDAYVDTLLARVPSLKEVHVSVVEHRDRCPRQADRKRREPSTAGAATNRDETDASAS</sequence>
<protein>
    <recommendedName>
        <fullName evidence="4">F-box domain-containing protein</fullName>
    </recommendedName>
</protein>
<keyword evidence="3" id="KW-1185">Reference proteome</keyword>
<organism evidence="2 3">
    <name type="scientific">Ganoderma sinense ZZ0214-1</name>
    <dbReference type="NCBI Taxonomy" id="1077348"/>
    <lineage>
        <taxon>Eukaryota</taxon>
        <taxon>Fungi</taxon>
        <taxon>Dikarya</taxon>
        <taxon>Basidiomycota</taxon>
        <taxon>Agaricomycotina</taxon>
        <taxon>Agaricomycetes</taxon>
        <taxon>Polyporales</taxon>
        <taxon>Polyporaceae</taxon>
        <taxon>Ganoderma</taxon>
    </lineage>
</organism>
<dbReference type="EMBL" id="AYKW01000069">
    <property type="protein sequence ID" value="PIL22866.1"/>
    <property type="molecule type" value="Genomic_DNA"/>
</dbReference>
<name>A0A2G8RMX8_9APHY</name>
<evidence type="ECO:0000256" key="1">
    <source>
        <dbReference type="SAM" id="MobiDB-lite"/>
    </source>
</evidence>
<evidence type="ECO:0000313" key="3">
    <source>
        <dbReference type="Proteomes" id="UP000230002"/>
    </source>
</evidence>
<evidence type="ECO:0000313" key="2">
    <source>
        <dbReference type="EMBL" id="PIL22866.1"/>
    </source>
</evidence>
<comment type="caution">
    <text evidence="2">The sequence shown here is derived from an EMBL/GenBank/DDBJ whole genome shotgun (WGS) entry which is preliminary data.</text>
</comment>
<dbReference type="AlphaFoldDB" id="A0A2G8RMX8"/>
<dbReference type="OrthoDB" id="2758445at2759"/>
<feature type="region of interest" description="Disordered" evidence="1">
    <location>
        <begin position="476"/>
        <end position="507"/>
    </location>
</feature>
<evidence type="ECO:0008006" key="4">
    <source>
        <dbReference type="Google" id="ProtNLM"/>
    </source>
</evidence>
<feature type="compositionally biased region" description="Basic and acidic residues" evidence="1">
    <location>
        <begin position="498"/>
        <end position="507"/>
    </location>
</feature>
<proteinExistence type="predicted"/>
<dbReference type="Proteomes" id="UP000230002">
    <property type="component" value="Unassembled WGS sequence"/>
</dbReference>
<feature type="compositionally biased region" description="Basic and acidic residues" evidence="1">
    <location>
        <begin position="476"/>
        <end position="490"/>
    </location>
</feature>
<accession>A0A2G8RMX8</accession>